<dbReference type="PANTHER" id="PTHR30455">
    <property type="entry name" value="TRANSCRIPTIONAL REPRESSOR NRDR"/>
    <property type="match status" value="1"/>
</dbReference>
<dbReference type="InterPro" id="IPR055173">
    <property type="entry name" value="NrdR-like_N"/>
</dbReference>
<dbReference type="Pfam" id="PF03477">
    <property type="entry name" value="ATP-cone"/>
    <property type="match status" value="1"/>
</dbReference>
<feature type="domain" description="ATP-cone" evidence="9">
    <location>
        <begin position="49"/>
        <end position="139"/>
    </location>
</feature>
<dbReference type="OrthoDB" id="9807461at2"/>
<dbReference type="GO" id="GO:0045892">
    <property type="term" value="P:negative regulation of DNA-templated transcription"/>
    <property type="evidence" value="ECO:0007669"/>
    <property type="project" value="UniProtKB-UniRule"/>
</dbReference>
<gene>
    <name evidence="8 10" type="primary">nrdR</name>
    <name evidence="10" type="ORF">Poly24_11160</name>
</gene>
<keyword evidence="3 8" id="KW-0863">Zinc-finger</keyword>
<proteinExistence type="inferred from homology"/>
<keyword evidence="5 8" id="KW-0805">Transcription regulation</keyword>
<name>A0A518JPG9_9BACT</name>
<protein>
    <recommendedName>
        <fullName evidence="8">Transcriptional repressor NrdR</fullName>
    </recommendedName>
</protein>
<keyword evidence="6 8" id="KW-0238">DNA-binding</keyword>
<feature type="zinc finger region" evidence="8">
    <location>
        <begin position="3"/>
        <end position="34"/>
    </location>
</feature>
<dbReference type="NCBIfam" id="TIGR00244">
    <property type="entry name" value="transcriptional regulator NrdR"/>
    <property type="match status" value="1"/>
</dbReference>
<comment type="function">
    <text evidence="8">Negatively regulates transcription of bacterial ribonucleotide reductase nrd genes and operons by binding to NrdR-boxes.</text>
</comment>
<dbReference type="GO" id="GO:0005524">
    <property type="term" value="F:ATP binding"/>
    <property type="evidence" value="ECO:0007669"/>
    <property type="project" value="UniProtKB-UniRule"/>
</dbReference>
<dbReference type="Proteomes" id="UP000315082">
    <property type="component" value="Chromosome"/>
</dbReference>
<evidence type="ECO:0000259" key="9">
    <source>
        <dbReference type="PROSITE" id="PS51161"/>
    </source>
</evidence>
<evidence type="ECO:0000313" key="11">
    <source>
        <dbReference type="Proteomes" id="UP000315082"/>
    </source>
</evidence>
<evidence type="ECO:0000256" key="7">
    <source>
        <dbReference type="ARBA" id="ARBA00023163"/>
    </source>
</evidence>
<evidence type="ECO:0000313" key="10">
    <source>
        <dbReference type="EMBL" id="QDV67421.1"/>
    </source>
</evidence>
<dbReference type="HAMAP" id="MF_00440">
    <property type="entry name" value="NrdR"/>
    <property type="match status" value="1"/>
</dbReference>
<keyword evidence="8" id="KW-0479">Metal-binding</keyword>
<comment type="cofactor">
    <cofactor evidence="8">
        <name>Zn(2+)</name>
        <dbReference type="ChEBI" id="CHEBI:29105"/>
    </cofactor>
    <text evidence="8">Binds 1 zinc ion.</text>
</comment>
<evidence type="ECO:0000256" key="4">
    <source>
        <dbReference type="ARBA" id="ARBA00022840"/>
    </source>
</evidence>
<dbReference type="PANTHER" id="PTHR30455:SF2">
    <property type="entry name" value="TRANSCRIPTIONAL REPRESSOR NRDR"/>
    <property type="match status" value="1"/>
</dbReference>
<accession>A0A518JPG9</accession>
<dbReference type="InterPro" id="IPR005144">
    <property type="entry name" value="ATP-cone_dom"/>
</dbReference>
<evidence type="ECO:0000256" key="3">
    <source>
        <dbReference type="ARBA" id="ARBA00022771"/>
    </source>
</evidence>
<comment type="similarity">
    <text evidence="8">Belongs to the NrdR family.</text>
</comment>
<dbReference type="AlphaFoldDB" id="A0A518JPG9"/>
<sequence>MRCPFCQHDNDRVLDTRANEDGFSVRRRRCCNNCRRRFTTYERVEEIGIRVIKKDLVREPLSREKIRGGIETACWKRPPSRERIDSVVEGIVAEIHGQFEDEVSSRQVGEIVMKHLAPLDAVAFVRFASVYQEFDSLDDFVNVLSGRQQASGTGDTTS</sequence>
<dbReference type="InterPro" id="IPR003796">
    <property type="entry name" value="RNR_NrdR-like"/>
</dbReference>
<dbReference type="GO" id="GO:0003677">
    <property type="term" value="F:DNA binding"/>
    <property type="evidence" value="ECO:0007669"/>
    <property type="project" value="UniProtKB-KW"/>
</dbReference>
<evidence type="ECO:0000256" key="6">
    <source>
        <dbReference type="ARBA" id="ARBA00023125"/>
    </source>
</evidence>
<dbReference type="GO" id="GO:0008270">
    <property type="term" value="F:zinc ion binding"/>
    <property type="evidence" value="ECO:0007669"/>
    <property type="project" value="UniProtKB-UniRule"/>
</dbReference>
<evidence type="ECO:0000256" key="5">
    <source>
        <dbReference type="ARBA" id="ARBA00023015"/>
    </source>
</evidence>
<keyword evidence="2 8" id="KW-0547">Nucleotide-binding</keyword>
<dbReference type="RefSeq" id="WP_145091567.1">
    <property type="nucleotide sequence ID" value="NZ_CP036348.1"/>
</dbReference>
<keyword evidence="4 8" id="KW-0067">ATP-binding</keyword>
<evidence type="ECO:0000256" key="1">
    <source>
        <dbReference type="ARBA" id="ARBA00022491"/>
    </source>
</evidence>
<dbReference type="PROSITE" id="PS51161">
    <property type="entry name" value="ATP_CONE"/>
    <property type="match status" value="1"/>
</dbReference>
<keyword evidence="11" id="KW-1185">Reference proteome</keyword>
<keyword evidence="7 8" id="KW-0804">Transcription</keyword>
<evidence type="ECO:0000256" key="8">
    <source>
        <dbReference type="HAMAP-Rule" id="MF_00440"/>
    </source>
</evidence>
<organism evidence="10 11">
    <name type="scientific">Rosistilla carotiformis</name>
    <dbReference type="NCBI Taxonomy" id="2528017"/>
    <lineage>
        <taxon>Bacteria</taxon>
        <taxon>Pseudomonadati</taxon>
        <taxon>Planctomycetota</taxon>
        <taxon>Planctomycetia</taxon>
        <taxon>Pirellulales</taxon>
        <taxon>Pirellulaceae</taxon>
        <taxon>Rosistilla</taxon>
    </lineage>
</organism>
<dbReference type="EMBL" id="CP036348">
    <property type="protein sequence ID" value="QDV67421.1"/>
    <property type="molecule type" value="Genomic_DNA"/>
</dbReference>
<dbReference type="Pfam" id="PF22811">
    <property type="entry name" value="Zn_ribbon_NrdR"/>
    <property type="match status" value="1"/>
</dbReference>
<reference evidence="10 11" key="1">
    <citation type="submission" date="2019-02" db="EMBL/GenBank/DDBJ databases">
        <title>Deep-cultivation of Planctomycetes and their phenomic and genomic characterization uncovers novel biology.</title>
        <authorList>
            <person name="Wiegand S."/>
            <person name="Jogler M."/>
            <person name="Boedeker C."/>
            <person name="Pinto D."/>
            <person name="Vollmers J."/>
            <person name="Rivas-Marin E."/>
            <person name="Kohn T."/>
            <person name="Peeters S.H."/>
            <person name="Heuer A."/>
            <person name="Rast P."/>
            <person name="Oberbeckmann S."/>
            <person name="Bunk B."/>
            <person name="Jeske O."/>
            <person name="Meyerdierks A."/>
            <person name="Storesund J.E."/>
            <person name="Kallscheuer N."/>
            <person name="Luecker S."/>
            <person name="Lage O.M."/>
            <person name="Pohl T."/>
            <person name="Merkel B.J."/>
            <person name="Hornburger P."/>
            <person name="Mueller R.-W."/>
            <person name="Bruemmer F."/>
            <person name="Labrenz M."/>
            <person name="Spormann A.M."/>
            <person name="Op den Camp H."/>
            <person name="Overmann J."/>
            <person name="Amann R."/>
            <person name="Jetten M.S.M."/>
            <person name="Mascher T."/>
            <person name="Medema M.H."/>
            <person name="Devos D.P."/>
            <person name="Kaster A.-K."/>
            <person name="Ovreas L."/>
            <person name="Rohde M."/>
            <person name="Galperin M.Y."/>
            <person name="Jogler C."/>
        </authorList>
    </citation>
    <scope>NUCLEOTIDE SEQUENCE [LARGE SCALE GENOMIC DNA]</scope>
    <source>
        <strain evidence="10 11">Poly24</strain>
    </source>
</reference>
<keyword evidence="1 8" id="KW-0678">Repressor</keyword>
<keyword evidence="8" id="KW-0862">Zinc</keyword>
<dbReference type="KEGG" id="rcf:Poly24_11160"/>
<evidence type="ECO:0000256" key="2">
    <source>
        <dbReference type="ARBA" id="ARBA00022741"/>
    </source>
</evidence>